<sequence length="354" mass="38777">MQSVKKPGPEWETECNSDLDPDKLESAAEIGSGGLYDRVSTVPPASTDSQESFRSATKPGPERETECNSDLHPDKLESAAEIGSSGLCDRVSTVPPAFADSQDSFPAQRATERRLEECRSEAAGTTATTVADQPAVGTDFTEANSVSKSLGQARDAQNPFAVDFSTTHLMQAIRHDLDLVAVDLTAFEAMVEGLACKTPDDVALKQLRATRDRLEGQQRRLEAYIGTFVDKMDPKSGGIEEKQAALAELMRVNEKIQDSVRQFRSFEKMLYRENEKSATKLGSQRETECKSDLDAGKLKSAAEIGSNALSTVPPAYTDSQESIPQLIFCFWDVIQLYFATWSSNCVFARCSLEM</sequence>
<feature type="compositionally biased region" description="Polar residues" evidence="2">
    <location>
        <begin position="43"/>
        <end position="55"/>
    </location>
</feature>
<feature type="compositionally biased region" description="Basic and acidic residues" evidence="2">
    <location>
        <begin position="60"/>
        <end position="71"/>
    </location>
</feature>
<evidence type="ECO:0000313" key="3">
    <source>
        <dbReference type="EMBL" id="VDN14094.1"/>
    </source>
</evidence>
<name>A0A3P7LBI2_DIBLA</name>
<keyword evidence="1" id="KW-0175">Coiled coil</keyword>
<feature type="coiled-coil region" evidence="1">
    <location>
        <begin position="204"/>
        <end position="259"/>
    </location>
</feature>
<feature type="region of interest" description="Disordered" evidence="2">
    <location>
        <begin position="1"/>
        <end position="71"/>
    </location>
</feature>
<dbReference type="EMBL" id="UYRU01058249">
    <property type="protein sequence ID" value="VDN14094.1"/>
    <property type="molecule type" value="Genomic_DNA"/>
</dbReference>
<reference evidence="3 4" key="1">
    <citation type="submission" date="2018-11" db="EMBL/GenBank/DDBJ databases">
        <authorList>
            <consortium name="Pathogen Informatics"/>
        </authorList>
    </citation>
    <scope>NUCLEOTIDE SEQUENCE [LARGE SCALE GENOMIC DNA]</scope>
</reference>
<proteinExistence type="predicted"/>
<evidence type="ECO:0000256" key="1">
    <source>
        <dbReference type="SAM" id="Coils"/>
    </source>
</evidence>
<organism evidence="3 4">
    <name type="scientific">Dibothriocephalus latus</name>
    <name type="common">Fish tapeworm</name>
    <name type="synonym">Diphyllobothrium latum</name>
    <dbReference type="NCBI Taxonomy" id="60516"/>
    <lineage>
        <taxon>Eukaryota</taxon>
        <taxon>Metazoa</taxon>
        <taxon>Spiralia</taxon>
        <taxon>Lophotrochozoa</taxon>
        <taxon>Platyhelminthes</taxon>
        <taxon>Cestoda</taxon>
        <taxon>Eucestoda</taxon>
        <taxon>Diphyllobothriidea</taxon>
        <taxon>Diphyllobothriidae</taxon>
        <taxon>Dibothriocephalus</taxon>
    </lineage>
</organism>
<dbReference type="Proteomes" id="UP000281553">
    <property type="component" value="Unassembled WGS sequence"/>
</dbReference>
<dbReference type="AlphaFoldDB" id="A0A3P7LBI2"/>
<evidence type="ECO:0000256" key="2">
    <source>
        <dbReference type="SAM" id="MobiDB-lite"/>
    </source>
</evidence>
<evidence type="ECO:0008006" key="5">
    <source>
        <dbReference type="Google" id="ProtNLM"/>
    </source>
</evidence>
<accession>A0A3P7LBI2</accession>
<gene>
    <name evidence="3" type="ORF">DILT_LOCUS9925</name>
</gene>
<evidence type="ECO:0000313" key="4">
    <source>
        <dbReference type="Proteomes" id="UP000281553"/>
    </source>
</evidence>
<protein>
    <recommendedName>
        <fullName evidence="5">GAT domain-containing protein</fullName>
    </recommendedName>
</protein>
<keyword evidence="4" id="KW-1185">Reference proteome</keyword>